<dbReference type="Pfam" id="PF00069">
    <property type="entry name" value="Pkinase"/>
    <property type="match status" value="1"/>
</dbReference>
<keyword evidence="2" id="KW-0547">Nucleotide-binding</keyword>
<proteinExistence type="predicted"/>
<dbReference type="OrthoDB" id="5979581at2759"/>
<dbReference type="PROSITE" id="PS00108">
    <property type="entry name" value="PROTEIN_KINASE_ST"/>
    <property type="match status" value="1"/>
</dbReference>
<dbReference type="InterPro" id="IPR008271">
    <property type="entry name" value="Ser/Thr_kinase_AS"/>
</dbReference>
<evidence type="ECO:0000313" key="6">
    <source>
        <dbReference type="Proteomes" id="UP000566819"/>
    </source>
</evidence>
<dbReference type="AlphaFoldDB" id="A0A8H4RRN3"/>
<protein>
    <recommendedName>
        <fullName evidence="4">Protein kinase domain-containing protein</fullName>
    </recommendedName>
</protein>
<keyword evidence="1" id="KW-0723">Serine/threonine-protein kinase</keyword>
<evidence type="ECO:0000259" key="4">
    <source>
        <dbReference type="PROSITE" id="PS50011"/>
    </source>
</evidence>
<dbReference type="Gene3D" id="1.10.510.10">
    <property type="entry name" value="Transferase(Phosphotransferase) domain 1"/>
    <property type="match status" value="1"/>
</dbReference>
<name>A0A8H4RRN3_9HELO</name>
<comment type="caution">
    <text evidence="5">The sequence shown here is derived from an EMBL/GenBank/DDBJ whole genome shotgun (WGS) entry which is preliminary data.</text>
</comment>
<dbReference type="InterPro" id="IPR011009">
    <property type="entry name" value="Kinase-like_dom_sf"/>
</dbReference>
<dbReference type="Proteomes" id="UP000566819">
    <property type="component" value="Unassembled WGS sequence"/>
</dbReference>
<keyword evidence="1" id="KW-0808">Transferase</keyword>
<dbReference type="PANTHER" id="PTHR24055">
    <property type="entry name" value="MITOGEN-ACTIVATED PROTEIN KINASE"/>
    <property type="match status" value="1"/>
</dbReference>
<dbReference type="InterPro" id="IPR000719">
    <property type="entry name" value="Prot_kinase_dom"/>
</dbReference>
<sequence length="325" mass="36502">MATGIRIGQLLEGKLGSYLVSAQVAKDIWTATRSNPQGGRVIIKTAPKERLENERNVLRHFQGHPHIRQLLDETRDPPSMVLKYLDANLLDASGEKSIEGLDVKFVAKGILQALQALHEDGYTHTDIKPDNILVNNSKGPLRFSDVQLADCGDVCRIDPGDVLKIEDYGPHMGAAIFRSPEAMLNLRWGPSTDIWSFGATLISLIWGLHYHIFKPDTKDATIDDESFLMHVLIRQIAVFGPCPASYDSLIAKEDDARWDALGGAVQFIMDNNRIKPFALANDECLTEADKRFILRIMKLDPRDRPSARELLEDEWFDDVPYAELQ</sequence>
<accession>A0A8H4RRN3</accession>
<dbReference type="SMART" id="SM00220">
    <property type="entry name" value="S_TKc"/>
    <property type="match status" value="1"/>
</dbReference>
<keyword evidence="3" id="KW-0067">ATP-binding</keyword>
<keyword evidence="1" id="KW-0418">Kinase</keyword>
<dbReference type="PROSITE" id="PS50011">
    <property type="entry name" value="PROTEIN_KINASE_DOM"/>
    <property type="match status" value="1"/>
</dbReference>
<organism evidence="5 6">
    <name type="scientific">Cudoniella acicularis</name>
    <dbReference type="NCBI Taxonomy" id="354080"/>
    <lineage>
        <taxon>Eukaryota</taxon>
        <taxon>Fungi</taxon>
        <taxon>Dikarya</taxon>
        <taxon>Ascomycota</taxon>
        <taxon>Pezizomycotina</taxon>
        <taxon>Leotiomycetes</taxon>
        <taxon>Helotiales</taxon>
        <taxon>Tricladiaceae</taxon>
        <taxon>Cudoniella</taxon>
    </lineage>
</organism>
<evidence type="ECO:0000256" key="1">
    <source>
        <dbReference type="ARBA" id="ARBA00022527"/>
    </source>
</evidence>
<evidence type="ECO:0000256" key="3">
    <source>
        <dbReference type="ARBA" id="ARBA00022840"/>
    </source>
</evidence>
<evidence type="ECO:0000313" key="5">
    <source>
        <dbReference type="EMBL" id="KAF4634388.1"/>
    </source>
</evidence>
<dbReference type="SUPFAM" id="SSF56112">
    <property type="entry name" value="Protein kinase-like (PK-like)"/>
    <property type="match status" value="1"/>
</dbReference>
<dbReference type="EMBL" id="JAAMPI010000188">
    <property type="protein sequence ID" value="KAF4634388.1"/>
    <property type="molecule type" value="Genomic_DNA"/>
</dbReference>
<dbReference type="GO" id="GO:0004674">
    <property type="term" value="F:protein serine/threonine kinase activity"/>
    <property type="evidence" value="ECO:0007669"/>
    <property type="project" value="UniProtKB-KW"/>
</dbReference>
<feature type="domain" description="Protein kinase" evidence="4">
    <location>
        <begin position="4"/>
        <end position="316"/>
    </location>
</feature>
<dbReference type="GO" id="GO:0005524">
    <property type="term" value="F:ATP binding"/>
    <property type="evidence" value="ECO:0007669"/>
    <property type="project" value="UniProtKB-KW"/>
</dbReference>
<reference evidence="5 6" key="1">
    <citation type="submission" date="2020-03" db="EMBL/GenBank/DDBJ databases">
        <title>Draft Genome Sequence of Cudoniella acicularis.</title>
        <authorList>
            <person name="Buettner E."/>
            <person name="Kellner H."/>
        </authorList>
    </citation>
    <scope>NUCLEOTIDE SEQUENCE [LARGE SCALE GENOMIC DNA]</scope>
    <source>
        <strain evidence="5 6">DSM 108380</strain>
    </source>
</reference>
<gene>
    <name evidence="5" type="ORF">G7Y89_g3721</name>
</gene>
<evidence type="ECO:0000256" key="2">
    <source>
        <dbReference type="ARBA" id="ARBA00022741"/>
    </source>
</evidence>
<dbReference type="InterPro" id="IPR050117">
    <property type="entry name" value="MAPK"/>
</dbReference>
<keyword evidence="6" id="KW-1185">Reference proteome</keyword>